<reference evidence="3" key="2">
    <citation type="journal article" date="2019" name="Mol. Plant Microbe Interact.">
        <title>Genome sequence resources for four phytopathogenic fungi from the Colletotrichum orbiculare species complex.</title>
        <authorList>
            <person name="Gan P."/>
            <person name="Tsushima A."/>
            <person name="Narusaka M."/>
            <person name="Narusaka Y."/>
            <person name="Takano Y."/>
            <person name="Kubo Y."/>
            <person name="Shirasu K."/>
        </authorList>
    </citation>
    <scope>GENOME REANNOTATION</scope>
    <source>
        <strain evidence="3">104-T / ATCC 96160 / CBS 514.97 / LARS 414 / MAFF 240422</strain>
    </source>
</reference>
<proteinExistence type="predicted"/>
<dbReference type="Proteomes" id="UP000014480">
    <property type="component" value="Unassembled WGS sequence"/>
</dbReference>
<dbReference type="EMBL" id="AMCV02000017">
    <property type="protein sequence ID" value="TDZ20443.1"/>
    <property type="molecule type" value="Genomic_DNA"/>
</dbReference>
<comment type="caution">
    <text evidence="2">The sequence shown here is derived from an EMBL/GenBank/DDBJ whole genome shotgun (WGS) entry which is preliminary data.</text>
</comment>
<reference evidence="3" key="1">
    <citation type="journal article" date="2013" name="New Phytol.">
        <title>Comparative genomic and transcriptomic analyses reveal the hemibiotrophic stage shift of Colletotrichum fungi.</title>
        <authorList>
            <person name="Gan P."/>
            <person name="Ikeda K."/>
            <person name="Irieda H."/>
            <person name="Narusaka M."/>
            <person name="O'Connell R.J."/>
            <person name="Narusaka Y."/>
            <person name="Takano Y."/>
            <person name="Kubo Y."/>
            <person name="Shirasu K."/>
        </authorList>
    </citation>
    <scope>NUCLEOTIDE SEQUENCE [LARGE SCALE GENOMIC DNA]</scope>
    <source>
        <strain evidence="3">104-T / ATCC 96160 / CBS 514.97 / LARS 414 / MAFF 240422</strain>
    </source>
</reference>
<feature type="region of interest" description="Disordered" evidence="1">
    <location>
        <begin position="1"/>
        <end position="26"/>
    </location>
</feature>
<evidence type="ECO:0000313" key="3">
    <source>
        <dbReference type="Proteomes" id="UP000014480"/>
    </source>
</evidence>
<evidence type="ECO:0000313" key="2">
    <source>
        <dbReference type="EMBL" id="TDZ20443.1"/>
    </source>
</evidence>
<dbReference type="AlphaFoldDB" id="A0A484FR66"/>
<sequence length="67" mass="7513">MWHHSSSILSEPSSSIQHSILQPPSPTPVAHTLHCLPYTQNPIHSIDLSIHAIHVRDRDFLVWSGLS</sequence>
<protein>
    <submittedName>
        <fullName evidence="2">Uncharacterized protein</fullName>
    </submittedName>
</protein>
<feature type="compositionally biased region" description="Low complexity" evidence="1">
    <location>
        <begin position="1"/>
        <end position="20"/>
    </location>
</feature>
<gene>
    <name evidence="2" type="ORF">Cob_v006619</name>
</gene>
<accession>A0A484FR66</accession>
<keyword evidence="3" id="KW-1185">Reference proteome</keyword>
<evidence type="ECO:0000256" key="1">
    <source>
        <dbReference type="SAM" id="MobiDB-lite"/>
    </source>
</evidence>
<name>A0A484FR66_COLOR</name>
<organism evidence="2 3">
    <name type="scientific">Colletotrichum orbiculare (strain 104-T / ATCC 96160 / CBS 514.97 / LARS 414 / MAFF 240422)</name>
    <name type="common">Cucumber anthracnose fungus</name>
    <name type="synonym">Colletotrichum lagenarium</name>
    <dbReference type="NCBI Taxonomy" id="1213857"/>
    <lineage>
        <taxon>Eukaryota</taxon>
        <taxon>Fungi</taxon>
        <taxon>Dikarya</taxon>
        <taxon>Ascomycota</taxon>
        <taxon>Pezizomycotina</taxon>
        <taxon>Sordariomycetes</taxon>
        <taxon>Hypocreomycetidae</taxon>
        <taxon>Glomerellales</taxon>
        <taxon>Glomerellaceae</taxon>
        <taxon>Colletotrichum</taxon>
        <taxon>Colletotrichum orbiculare species complex</taxon>
    </lineage>
</organism>